<evidence type="ECO:0000256" key="5">
    <source>
        <dbReference type="ARBA" id="ARBA00023136"/>
    </source>
</evidence>
<keyword evidence="4 6" id="KW-1133">Transmembrane helix</keyword>
<dbReference type="InterPro" id="IPR002797">
    <property type="entry name" value="Polysacc_synth"/>
</dbReference>
<name>A0A381XJN1_9ZZZZ</name>
<feature type="transmembrane region" description="Helical" evidence="6">
    <location>
        <begin position="260"/>
        <end position="278"/>
    </location>
</feature>
<feature type="transmembrane region" description="Helical" evidence="6">
    <location>
        <begin position="84"/>
        <end position="108"/>
    </location>
</feature>
<evidence type="ECO:0000256" key="2">
    <source>
        <dbReference type="ARBA" id="ARBA00022475"/>
    </source>
</evidence>
<proteinExistence type="predicted"/>
<keyword evidence="2" id="KW-1003">Cell membrane</keyword>
<keyword evidence="5 6" id="KW-0472">Membrane</keyword>
<sequence length="486" mass="54684">VIKEIKALTFNTLIYGAGHILARIVTFLLLPLYTNVFNPNDYGVISLAYTFMGFMSVVLHYGLDAALLKRYVQSDVSEKTGYLTSAWFSFLVTSIGFGLLITLLRSWLSPTILGSTDDRLMTLVGWIIALDIMWSIPQLIFRAEEKPYIYITNSLLNVLGSLTLNLLFVLKLGMGIYGVLLSNFIVSGSLFLLTLPAILKRIKSSAISLLAWKKMMRFGLPFLPSGIFAMIMELADRYILKEMTDLTTVGVYSAGYKLGMLMMLIVMGFNMGWQPFFLKVGGTTEQKPLFARITTYVLAILGFIWIILLVWVDDIVRIQLGSITVYGVAYWSSTNIVPWVALGYVFHGLYLLQLPGVFQQEKSIWVASTRAIGALSNIGLNIYLIPYYGVIGAAIATCISFMVMAVILFSVNRKLYPIAYEWSRLLRIAILMIAVYLLHDVSSHDLFVKVMLTLFYPVGLTMVGFLNHSERAWIRRSLNVWPEQSN</sequence>
<feature type="non-terminal residue" evidence="7">
    <location>
        <position position="1"/>
    </location>
</feature>
<dbReference type="EMBL" id="UINC01015380">
    <property type="protein sequence ID" value="SVA64810.1"/>
    <property type="molecule type" value="Genomic_DNA"/>
</dbReference>
<accession>A0A381XJN1</accession>
<dbReference type="GO" id="GO:0005886">
    <property type="term" value="C:plasma membrane"/>
    <property type="evidence" value="ECO:0007669"/>
    <property type="project" value="UniProtKB-SubCell"/>
</dbReference>
<keyword evidence="3 6" id="KW-0812">Transmembrane</keyword>
<feature type="transmembrane region" description="Helical" evidence="6">
    <location>
        <begin position="220"/>
        <end position="240"/>
    </location>
</feature>
<dbReference type="AlphaFoldDB" id="A0A381XJN1"/>
<dbReference type="PANTHER" id="PTHR30250:SF11">
    <property type="entry name" value="O-ANTIGEN TRANSPORTER-RELATED"/>
    <property type="match status" value="1"/>
</dbReference>
<feature type="transmembrane region" description="Helical" evidence="6">
    <location>
        <begin position="176"/>
        <end position="199"/>
    </location>
</feature>
<evidence type="ECO:0000256" key="4">
    <source>
        <dbReference type="ARBA" id="ARBA00022989"/>
    </source>
</evidence>
<protein>
    <submittedName>
        <fullName evidence="7">Uncharacterized protein</fullName>
    </submittedName>
</protein>
<evidence type="ECO:0000313" key="7">
    <source>
        <dbReference type="EMBL" id="SVA64810.1"/>
    </source>
</evidence>
<evidence type="ECO:0000256" key="3">
    <source>
        <dbReference type="ARBA" id="ARBA00022692"/>
    </source>
</evidence>
<feature type="transmembrane region" description="Helical" evidence="6">
    <location>
        <begin position="390"/>
        <end position="412"/>
    </location>
</feature>
<dbReference type="InterPro" id="IPR050833">
    <property type="entry name" value="Poly_Biosynth_Transport"/>
</dbReference>
<feature type="transmembrane region" description="Helical" evidence="6">
    <location>
        <begin position="332"/>
        <end position="352"/>
    </location>
</feature>
<feature type="transmembrane region" description="Helical" evidence="6">
    <location>
        <begin position="424"/>
        <end position="441"/>
    </location>
</feature>
<feature type="transmembrane region" description="Helical" evidence="6">
    <location>
        <begin position="364"/>
        <end position="384"/>
    </location>
</feature>
<reference evidence="7" key="1">
    <citation type="submission" date="2018-05" db="EMBL/GenBank/DDBJ databases">
        <authorList>
            <person name="Lanie J.A."/>
            <person name="Ng W.-L."/>
            <person name="Kazmierczak K.M."/>
            <person name="Andrzejewski T.M."/>
            <person name="Davidsen T.M."/>
            <person name="Wayne K.J."/>
            <person name="Tettelin H."/>
            <person name="Glass J.I."/>
            <person name="Rusch D."/>
            <person name="Podicherti R."/>
            <person name="Tsui H.-C.T."/>
            <person name="Winkler M.E."/>
        </authorList>
    </citation>
    <scope>NUCLEOTIDE SEQUENCE</scope>
</reference>
<feature type="transmembrane region" description="Helical" evidence="6">
    <location>
        <begin position="447"/>
        <end position="466"/>
    </location>
</feature>
<feature type="transmembrane region" description="Helical" evidence="6">
    <location>
        <begin position="120"/>
        <end position="141"/>
    </location>
</feature>
<feature type="transmembrane region" description="Helical" evidence="6">
    <location>
        <begin position="42"/>
        <end position="63"/>
    </location>
</feature>
<feature type="transmembrane region" description="Helical" evidence="6">
    <location>
        <begin position="290"/>
        <end position="312"/>
    </location>
</feature>
<evidence type="ECO:0000256" key="1">
    <source>
        <dbReference type="ARBA" id="ARBA00004651"/>
    </source>
</evidence>
<dbReference type="PANTHER" id="PTHR30250">
    <property type="entry name" value="PST FAMILY PREDICTED COLANIC ACID TRANSPORTER"/>
    <property type="match status" value="1"/>
</dbReference>
<organism evidence="7">
    <name type="scientific">marine metagenome</name>
    <dbReference type="NCBI Taxonomy" id="408172"/>
    <lineage>
        <taxon>unclassified sequences</taxon>
        <taxon>metagenomes</taxon>
        <taxon>ecological metagenomes</taxon>
    </lineage>
</organism>
<feature type="transmembrane region" description="Helical" evidence="6">
    <location>
        <begin position="148"/>
        <end position="170"/>
    </location>
</feature>
<gene>
    <name evidence="7" type="ORF">METZ01_LOCUS117664</name>
</gene>
<comment type="subcellular location">
    <subcellularLocation>
        <location evidence="1">Cell membrane</location>
        <topology evidence="1">Multi-pass membrane protein</topology>
    </subcellularLocation>
</comment>
<dbReference type="Pfam" id="PF01943">
    <property type="entry name" value="Polysacc_synt"/>
    <property type="match status" value="1"/>
</dbReference>
<feature type="transmembrane region" description="Helical" evidence="6">
    <location>
        <begin position="12"/>
        <end position="30"/>
    </location>
</feature>
<evidence type="ECO:0000256" key="6">
    <source>
        <dbReference type="SAM" id="Phobius"/>
    </source>
</evidence>